<dbReference type="OrthoDB" id="9776731at2"/>
<proteinExistence type="predicted"/>
<protein>
    <recommendedName>
        <fullName evidence="4">Amidohydrolase</fullName>
    </recommendedName>
</protein>
<evidence type="ECO:0000313" key="3">
    <source>
        <dbReference type="Proteomes" id="UP000295636"/>
    </source>
</evidence>
<evidence type="ECO:0000313" key="2">
    <source>
        <dbReference type="EMBL" id="TDG00736.1"/>
    </source>
</evidence>
<keyword evidence="3" id="KW-1185">Reference proteome</keyword>
<accession>A0A4R5KZQ9</accession>
<dbReference type="AlphaFoldDB" id="A0A4R5KZQ9"/>
<dbReference type="PANTHER" id="PTHR11014">
    <property type="entry name" value="PEPTIDASE M20 FAMILY MEMBER"/>
    <property type="match status" value="1"/>
</dbReference>
<reference evidence="2 3" key="1">
    <citation type="submission" date="2019-03" db="EMBL/GenBank/DDBJ databases">
        <title>This is whole genome sequence of Paenibacillus sp MS74 strain.</title>
        <authorList>
            <person name="Trinh H.N."/>
        </authorList>
    </citation>
    <scope>NUCLEOTIDE SEQUENCE [LARGE SCALE GENOMIC DNA]</scope>
    <source>
        <strain evidence="2 3">MS74</strain>
    </source>
</reference>
<dbReference type="GO" id="GO:0016787">
    <property type="term" value="F:hydrolase activity"/>
    <property type="evidence" value="ECO:0007669"/>
    <property type="project" value="InterPro"/>
</dbReference>
<dbReference type="RefSeq" id="WP_133225446.1">
    <property type="nucleotide sequence ID" value="NZ_SMRT01000001.1"/>
</dbReference>
<feature type="region of interest" description="Disordered" evidence="1">
    <location>
        <begin position="30"/>
        <end position="49"/>
    </location>
</feature>
<comment type="caution">
    <text evidence="2">The sequence shown here is derived from an EMBL/GenBank/DDBJ whole genome shotgun (WGS) entry which is preliminary data.</text>
</comment>
<evidence type="ECO:0000256" key="1">
    <source>
        <dbReference type="SAM" id="MobiDB-lite"/>
    </source>
</evidence>
<organism evidence="2 3">
    <name type="scientific">Paenibacillus piri</name>
    <dbReference type="NCBI Taxonomy" id="2547395"/>
    <lineage>
        <taxon>Bacteria</taxon>
        <taxon>Bacillati</taxon>
        <taxon>Bacillota</taxon>
        <taxon>Bacilli</taxon>
        <taxon>Bacillales</taxon>
        <taxon>Paenibacillaceae</taxon>
        <taxon>Paenibacillus</taxon>
    </lineage>
</organism>
<dbReference type="PANTHER" id="PTHR11014:SF63">
    <property type="entry name" value="METALLOPEPTIDASE, PUTATIVE (AFU_ORTHOLOGUE AFUA_6G09600)-RELATED"/>
    <property type="match status" value="1"/>
</dbReference>
<dbReference type="SUPFAM" id="SSF53187">
    <property type="entry name" value="Zn-dependent exopeptidases"/>
    <property type="match status" value="1"/>
</dbReference>
<gene>
    <name evidence="2" type="ORF">E1757_03695</name>
</gene>
<dbReference type="EMBL" id="SMRT01000001">
    <property type="protein sequence ID" value="TDG00736.1"/>
    <property type="molecule type" value="Genomic_DNA"/>
</dbReference>
<evidence type="ECO:0008006" key="4">
    <source>
        <dbReference type="Google" id="ProtNLM"/>
    </source>
</evidence>
<sequence length="94" mass="10200">MTPEWLAKEAGRRLRRLIEIRRELHRHPELSMQEYETEDSPKGPGIFGGAGIPTIPVGLPVGVLAEIEGGGHGPTIALRADLDALLVKEETGQP</sequence>
<dbReference type="Gene3D" id="3.40.630.10">
    <property type="entry name" value="Zn peptidases"/>
    <property type="match status" value="1"/>
</dbReference>
<name>A0A4R5KZQ9_9BACL</name>
<dbReference type="InterPro" id="IPR017439">
    <property type="entry name" value="Amidohydrolase"/>
</dbReference>
<dbReference type="Proteomes" id="UP000295636">
    <property type="component" value="Unassembled WGS sequence"/>
</dbReference>